<dbReference type="InterPro" id="IPR036188">
    <property type="entry name" value="FAD/NAD-bd_sf"/>
</dbReference>
<dbReference type="OrthoDB" id="9772081at2"/>
<feature type="chain" id="PRO_5008091960" evidence="2">
    <location>
        <begin position="21"/>
        <end position="458"/>
    </location>
</feature>
<comment type="caution">
    <text evidence="4">The sequence shown here is derived from an EMBL/GenBank/DDBJ whole genome shotgun (WGS) entry which is preliminary data.</text>
</comment>
<sequence>MAATATVVICGAGIAGVALAHQLAVTHGWRDVVLVEAGDPLALTSDKSTECYRNWWPDAAMVGLMNRSIDRIEEWALASANRIRLNRRGYLYATADERRVAQWQAQAEQAARHGAGPFRIHDRADADYQPASGHDWRAAPDGADLLLDPELIRRHFPSLNPATVAVLHTRRCGWLSAQQLGTMLLEEARAAGVTLVRGQVTAVAQTGGRVNGVTIATAGGTQQIATPRFVNAAGPHLAAVGELLGVELPVHNQLHLKAAFADPLGVVPRTAPLLIWADPVQLDWSADERDELLADPATAWLAGPLPAGVHCRPEGEGNSQQVLVLWDYHPHDPDLRAARFPLPLDDSFFEIALRGMATMLPGLRAYRDRLPRAYLDGGYYTCTPENRPLIGPLPVEGAFVIGALAGYGIMAAAAAAELLAAHMTGAPLPAYAAAFHPARYADPAYRAQLAHWGETGQL</sequence>
<dbReference type="Proteomes" id="UP000078287">
    <property type="component" value="Unassembled WGS sequence"/>
</dbReference>
<dbReference type="PANTHER" id="PTHR13847">
    <property type="entry name" value="SARCOSINE DEHYDROGENASE-RELATED"/>
    <property type="match status" value="1"/>
</dbReference>
<keyword evidence="5" id="KW-1185">Reference proteome</keyword>
<dbReference type="InterPro" id="IPR006076">
    <property type="entry name" value="FAD-dep_OxRdtase"/>
</dbReference>
<evidence type="ECO:0000256" key="2">
    <source>
        <dbReference type="SAM" id="SignalP"/>
    </source>
</evidence>
<dbReference type="STRING" id="1707952.A6A03_08415"/>
<feature type="domain" description="FAD dependent oxidoreductase" evidence="3">
    <location>
        <begin position="7"/>
        <end position="421"/>
    </location>
</feature>
<organism evidence="4 5">
    <name type="scientific">Chloroflexus islandicus</name>
    <dbReference type="NCBI Taxonomy" id="1707952"/>
    <lineage>
        <taxon>Bacteria</taxon>
        <taxon>Bacillati</taxon>
        <taxon>Chloroflexota</taxon>
        <taxon>Chloroflexia</taxon>
        <taxon>Chloroflexales</taxon>
        <taxon>Chloroflexineae</taxon>
        <taxon>Chloroflexaceae</taxon>
        <taxon>Chloroflexus</taxon>
    </lineage>
</organism>
<dbReference type="Pfam" id="PF01266">
    <property type="entry name" value="DAO"/>
    <property type="match status" value="1"/>
</dbReference>
<protein>
    <submittedName>
        <fullName evidence="4">FAD-dependent oxidoreductase</fullName>
    </submittedName>
</protein>
<evidence type="ECO:0000256" key="1">
    <source>
        <dbReference type="ARBA" id="ARBA00023002"/>
    </source>
</evidence>
<evidence type="ECO:0000313" key="5">
    <source>
        <dbReference type="Proteomes" id="UP000078287"/>
    </source>
</evidence>
<accession>A0A178MI61</accession>
<dbReference type="RefSeq" id="WP_066783128.1">
    <property type="nucleotide sequence ID" value="NZ_LWQS01000032.1"/>
</dbReference>
<keyword evidence="2" id="KW-0732">Signal</keyword>
<keyword evidence="1" id="KW-0560">Oxidoreductase</keyword>
<dbReference type="GO" id="GO:0005737">
    <property type="term" value="C:cytoplasm"/>
    <property type="evidence" value="ECO:0007669"/>
    <property type="project" value="TreeGrafter"/>
</dbReference>
<dbReference type="EMBL" id="LWQS01000032">
    <property type="protein sequence ID" value="OAN48392.1"/>
    <property type="molecule type" value="Genomic_DNA"/>
</dbReference>
<dbReference type="GO" id="GO:0016491">
    <property type="term" value="F:oxidoreductase activity"/>
    <property type="evidence" value="ECO:0007669"/>
    <property type="project" value="UniProtKB-KW"/>
</dbReference>
<evidence type="ECO:0000313" key="4">
    <source>
        <dbReference type="EMBL" id="OAN48392.1"/>
    </source>
</evidence>
<name>A0A178MI61_9CHLR</name>
<dbReference type="Gene3D" id="3.50.50.60">
    <property type="entry name" value="FAD/NAD(P)-binding domain"/>
    <property type="match status" value="1"/>
</dbReference>
<evidence type="ECO:0000259" key="3">
    <source>
        <dbReference type="Pfam" id="PF01266"/>
    </source>
</evidence>
<dbReference type="PANTHER" id="PTHR13847:SF287">
    <property type="entry name" value="FAD-DEPENDENT OXIDOREDUCTASE DOMAIN-CONTAINING PROTEIN 1"/>
    <property type="match status" value="1"/>
</dbReference>
<dbReference type="Gene3D" id="3.30.9.10">
    <property type="entry name" value="D-Amino Acid Oxidase, subunit A, domain 2"/>
    <property type="match status" value="1"/>
</dbReference>
<dbReference type="SUPFAM" id="SSF51905">
    <property type="entry name" value="FAD/NAD(P)-binding domain"/>
    <property type="match status" value="1"/>
</dbReference>
<feature type="signal peptide" evidence="2">
    <location>
        <begin position="1"/>
        <end position="20"/>
    </location>
</feature>
<dbReference type="AlphaFoldDB" id="A0A178MI61"/>
<proteinExistence type="predicted"/>
<gene>
    <name evidence="4" type="ORF">A6A03_08415</name>
</gene>
<reference evidence="4 5" key="1">
    <citation type="submission" date="2016-04" db="EMBL/GenBank/DDBJ databases">
        <title>Chloroflexus islandicus sp. nov., a thermophilic filamentous anoxygenic phototrophic bacterium from geyser Strokkur (Iceland).</title>
        <authorList>
            <person name="Gaisin V.A."/>
            <person name="Kalashnikov A.M."/>
            <person name="Sukhacheva M.V."/>
            <person name="Grouzdev D.S."/>
            <person name="Ivanov T.M."/>
            <person name="Kuznetsov B."/>
            <person name="Gorlenko V.M."/>
        </authorList>
    </citation>
    <scope>NUCLEOTIDE SEQUENCE [LARGE SCALE GENOMIC DNA]</scope>
    <source>
        <strain evidence="5">isl-2</strain>
    </source>
</reference>